<evidence type="ECO:0000259" key="1">
    <source>
        <dbReference type="Pfam" id="PF00149"/>
    </source>
</evidence>
<organism evidence="2 3">
    <name type="scientific">Kalanchoe fedtschenkoi</name>
    <name type="common">Lavender scallops</name>
    <name type="synonym">South American air plant</name>
    <dbReference type="NCBI Taxonomy" id="63787"/>
    <lineage>
        <taxon>Eukaryota</taxon>
        <taxon>Viridiplantae</taxon>
        <taxon>Streptophyta</taxon>
        <taxon>Embryophyta</taxon>
        <taxon>Tracheophyta</taxon>
        <taxon>Spermatophyta</taxon>
        <taxon>Magnoliopsida</taxon>
        <taxon>eudicotyledons</taxon>
        <taxon>Gunneridae</taxon>
        <taxon>Pentapetalae</taxon>
        <taxon>Saxifragales</taxon>
        <taxon>Crassulaceae</taxon>
        <taxon>Kalanchoe</taxon>
    </lineage>
</organism>
<accession>A0A7N0TBY4</accession>
<evidence type="ECO:0000313" key="3">
    <source>
        <dbReference type="Proteomes" id="UP000594263"/>
    </source>
</evidence>
<evidence type="ECO:0000313" key="2">
    <source>
        <dbReference type="EnsemblPlants" id="Kaladp0031s0142.1.v1.1"/>
    </source>
</evidence>
<keyword evidence="3" id="KW-1185">Reference proteome</keyword>
<dbReference type="InterPro" id="IPR027629">
    <property type="entry name" value="DevT-like"/>
</dbReference>
<dbReference type="Proteomes" id="UP000594263">
    <property type="component" value="Unplaced"/>
</dbReference>
<dbReference type="OMA" id="GRKKCPY"/>
<dbReference type="Gramene" id="Kaladp0031s0142.1.v1.1">
    <property type="protein sequence ID" value="Kaladp0031s0142.1.v1.1"/>
    <property type="gene ID" value="Kaladp0031s0142.v1.1"/>
</dbReference>
<reference evidence="2" key="1">
    <citation type="submission" date="2021-01" db="UniProtKB">
        <authorList>
            <consortium name="EnsemblPlants"/>
        </authorList>
    </citation>
    <scope>IDENTIFICATION</scope>
</reference>
<dbReference type="InterPro" id="IPR004843">
    <property type="entry name" value="Calcineurin-like_PHP"/>
</dbReference>
<sequence>MASTFVPAFLLHRSHCTPSTRCSAASSTYRLPMSRTVRIAVVGDVHDDWDLRDDSKALQFLQPDLVLFTGDFGNENVDLVRSIAELKFLKAAILGNHDSWKTQQLSTKRKDGVQQQLECFGDEHVGYSRLDFPTLKLSVVGGRPFSCGGDCLFRKLILSARYGVLNMDESANKIYQSAAAAPEEHLIILLAHNGPSGLGSSASDICGRDWVAGGGDHGDPDLAKAIARIKEDAKLSIPLVVFGHMHKQLAHRQGLRKMIVHYDNTIYLNGAIVPRSQKLPGESETDQATKRAFTVVDIVDGTVDAISETWVSVSGDSCMLQDQQVLFQRSPSFCPSM</sequence>
<dbReference type="PANTHER" id="PTHR35769">
    <property type="entry name" value="CALCINEURIN-LIKE METALLO-PHOSPHOESTERASE SUPERFAMILY PROTEIN"/>
    <property type="match status" value="1"/>
</dbReference>
<dbReference type="PANTHER" id="PTHR35769:SF2">
    <property type="entry name" value="CALCINEURIN-LIKE METALLO-PHOSPHOESTERASE SUPERFAMILY PROTEIN"/>
    <property type="match status" value="1"/>
</dbReference>
<dbReference type="SUPFAM" id="SSF56300">
    <property type="entry name" value="Metallo-dependent phosphatases"/>
    <property type="match status" value="1"/>
</dbReference>
<feature type="domain" description="Calcineurin-like phosphoesterase" evidence="1">
    <location>
        <begin position="38"/>
        <end position="247"/>
    </location>
</feature>
<dbReference type="EnsemblPlants" id="Kaladp0031s0142.1.v1.1">
    <property type="protein sequence ID" value="Kaladp0031s0142.1.v1.1"/>
    <property type="gene ID" value="Kaladp0031s0142.v1.1"/>
</dbReference>
<dbReference type="NCBIfam" id="TIGR04168">
    <property type="entry name" value="TIGR04168 family protein"/>
    <property type="match status" value="1"/>
</dbReference>
<dbReference type="Gene3D" id="3.60.21.10">
    <property type="match status" value="1"/>
</dbReference>
<dbReference type="CDD" id="cd07397">
    <property type="entry name" value="MPP_NostocDevT-like"/>
    <property type="match status" value="1"/>
</dbReference>
<dbReference type="Pfam" id="PF00149">
    <property type="entry name" value="Metallophos"/>
    <property type="match status" value="1"/>
</dbReference>
<protein>
    <recommendedName>
        <fullName evidence="1">Calcineurin-like phosphoesterase domain-containing protein</fullName>
    </recommendedName>
</protein>
<proteinExistence type="predicted"/>
<dbReference type="InterPro" id="IPR029052">
    <property type="entry name" value="Metallo-depent_PP-like"/>
</dbReference>
<dbReference type="GO" id="GO:0016787">
    <property type="term" value="F:hydrolase activity"/>
    <property type="evidence" value="ECO:0007669"/>
    <property type="project" value="InterPro"/>
</dbReference>
<dbReference type="AlphaFoldDB" id="A0A7N0TBY4"/>
<name>A0A7N0TBY4_KALFE</name>